<dbReference type="InterPro" id="IPR050483">
    <property type="entry name" value="CoA-transferase_III_domain"/>
</dbReference>
<reference evidence="2" key="1">
    <citation type="journal article" date="2014" name="Front. Microbiol.">
        <title>High frequency of phylogenetically diverse reductive dehalogenase-homologous genes in deep subseafloor sedimentary metagenomes.</title>
        <authorList>
            <person name="Kawai M."/>
            <person name="Futagami T."/>
            <person name="Toyoda A."/>
            <person name="Takaki Y."/>
            <person name="Nishi S."/>
            <person name="Hori S."/>
            <person name="Arai W."/>
            <person name="Tsubouchi T."/>
            <person name="Morono Y."/>
            <person name="Uchiyama I."/>
            <person name="Ito T."/>
            <person name="Fujiyama A."/>
            <person name="Inagaki F."/>
            <person name="Takami H."/>
        </authorList>
    </citation>
    <scope>NUCLEOTIDE SEQUENCE</scope>
    <source>
        <strain evidence="2">Expedition CK06-06</strain>
    </source>
</reference>
<proteinExistence type="predicted"/>
<dbReference type="SUPFAM" id="SSF89796">
    <property type="entry name" value="CoA-transferase family III (CaiB/BaiF)"/>
    <property type="match status" value="1"/>
</dbReference>
<dbReference type="InterPro" id="IPR003673">
    <property type="entry name" value="CoA-Trfase_fam_III"/>
</dbReference>
<name>X0T4H0_9ZZZZ</name>
<dbReference type="EMBL" id="BARS01011270">
    <property type="protein sequence ID" value="GAF88119.1"/>
    <property type="molecule type" value="Genomic_DNA"/>
</dbReference>
<keyword evidence="1" id="KW-0808">Transferase</keyword>
<organism evidence="2">
    <name type="scientific">marine sediment metagenome</name>
    <dbReference type="NCBI Taxonomy" id="412755"/>
    <lineage>
        <taxon>unclassified sequences</taxon>
        <taxon>metagenomes</taxon>
        <taxon>ecological metagenomes</taxon>
    </lineage>
</organism>
<dbReference type="AlphaFoldDB" id="X0T4H0"/>
<dbReference type="PANTHER" id="PTHR48207">
    <property type="entry name" value="SUCCINATE--HYDROXYMETHYLGLUTARATE COA-TRANSFERASE"/>
    <property type="match status" value="1"/>
</dbReference>
<dbReference type="PANTHER" id="PTHR48207:SF3">
    <property type="entry name" value="SUCCINATE--HYDROXYMETHYLGLUTARATE COA-TRANSFERASE"/>
    <property type="match status" value="1"/>
</dbReference>
<dbReference type="InterPro" id="IPR044855">
    <property type="entry name" value="CoA-Trfase_III_dom3_sf"/>
</dbReference>
<gene>
    <name evidence="2" type="ORF">S01H1_20561</name>
</gene>
<accession>X0T4H0</accession>
<evidence type="ECO:0000256" key="1">
    <source>
        <dbReference type="ARBA" id="ARBA00022679"/>
    </source>
</evidence>
<feature type="non-terminal residue" evidence="2">
    <location>
        <position position="101"/>
    </location>
</feature>
<sequence length="101" mass="11698">MGAQIYPVYPCKDGFIRVIALTPRQWDALMRVLGNPEVLQTPEWRDFMYRIGNADDLYTLMLEFTEKYTMLELFEAGRREGVPIAPILSMADFYNSPQTKA</sequence>
<dbReference type="Gene3D" id="3.30.1540.10">
    <property type="entry name" value="formyl-coa transferase, domain 3"/>
    <property type="match status" value="1"/>
</dbReference>
<dbReference type="Pfam" id="PF02515">
    <property type="entry name" value="CoA_transf_3"/>
    <property type="match status" value="1"/>
</dbReference>
<protein>
    <submittedName>
        <fullName evidence="2">Uncharacterized protein</fullName>
    </submittedName>
</protein>
<comment type="caution">
    <text evidence="2">The sequence shown here is derived from an EMBL/GenBank/DDBJ whole genome shotgun (WGS) entry which is preliminary data.</text>
</comment>
<dbReference type="Gene3D" id="3.40.50.10540">
    <property type="entry name" value="Crotonobetainyl-coa:carnitine coa-transferase, domain 1"/>
    <property type="match status" value="1"/>
</dbReference>
<dbReference type="GO" id="GO:0008410">
    <property type="term" value="F:CoA-transferase activity"/>
    <property type="evidence" value="ECO:0007669"/>
    <property type="project" value="TreeGrafter"/>
</dbReference>
<evidence type="ECO:0000313" key="2">
    <source>
        <dbReference type="EMBL" id="GAF88119.1"/>
    </source>
</evidence>
<dbReference type="InterPro" id="IPR023606">
    <property type="entry name" value="CoA-Trfase_III_dom_1_sf"/>
</dbReference>